<protein>
    <submittedName>
        <fullName evidence="2">Transposase family protein</fullName>
    </submittedName>
</protein>
<accession>A0A433ES82</accession>
<evidence type="ECO:0000313" key="3">
    <source>
        <dbReference type="Proteomes" id="UP000274545"/>
    </source>
</evidence>
<comment type="caution">
    <text evidence="2">The sequence shown here is derived from an EMBL/GenBank/DDBJ whole genome shotgun (WGS) entry which is preliminary data.</text>
</comment>
<proteinExistence type="predicted"/>
<feature type="domain" description="Transposase Helix-turn-helix" evidence="1">
    <location>
        <begin position="48"/>
        <end position="96"/>
    </location>
</feature>
<dbReference type="EMBL" id="RAHC01000002">
    <property type="protein sequence ID" value="RUP77565.1"/>
    <property type="molecule type" value="Genomic_DNA"/>
</dbReference>
<name>A0A433ES82_9MOLU</name>
<dbReference type="AlphaFoldDB" id="A0A433ES82"/>
<dbReference type="Pfam" id="PF13613">
    <property type="entry name" value="HTH_Tnp_4"/>
    <property type="match status" value="1"/>
</dbReference>
<dbReference type="Proteomes" id="UP000274545">
    <property type="component" value="Unassembled WGS sequence"/>
</dbReference>
<reference evidence="2 3" key="1">
    <citation type="journal article" date="2019" name="Genome Biol. Evol.">
        <title>Toxin and genome evolution in a Drosophila defensive symbiosis.</title>
        <authorList>
            <person name="Ballinger M.J."/>
            <person name="Gawryluk R.M."/>
            <person name="Perlman S.J."/>
        </authorList>
    </citation>
    <scope>NUCLEOTIDE SEQUENCE [LARGE SCALE GENOMIC DNA]</scope>
    <source>
        <strain evidence="3">sNeo</strain>
    </source>
</reference>
<evidence type="ECO:0000259" key="1">
    <source>
        <dbReference type="Pfam" id="PF13613"/>
    </source>
</evidence>
<evidence type="ECO:0000313" key="2">
    <source>
        <dbReference type="EMBL" id="RUP77565.1"/>
    </source>
</evidence>
<gene>
    <name evidence="2" type="ORF">D6D54_03170</name>
</gene>
<dbReference type="InterPro" id="IPR027805">
    <property type="entry name" value="Transposase_HTH_dom"/>
</dbReference>
<organism evidence="2 3">
    <name type="scientific">Spiroplasma poulsonii</name>
    <dbReference type="NCBI Taxonomy" id="2138"/>
    <lineage>
        <taxon>Bacteria</taxon>
        <taxon>Bacillati</taxon>
        <taxon>Mycoplasmatota</taxon>
        <taxon>Mollicutes</taxon>
        <taxon>Entomoplasmatales</taxon>
        <taxon>Spiroplasmataceae</taxon>
        <taxon>Spiroplasma</taxon>
    </lineage>
</organism>
<sequence>MNNNKFNTLNDREWLRLTGIKKSTFNKMLDILKVAEIEKFKKGGKTNKLLSLENRLLMTLLYWREYQTYFHLGKSFDISEANCYRNIKWIEDILIKNSDFQQLAGKKALINDYFNDKTIIIDATETPIQRPQKKKTKNNLILVKRKKHTIKTQVIIEHKKPKKLLHKSFSLEKKNMIMLYLKNQKSQF</sequence>